<dbReference type="AlphaFoldDB" id="A0A974CIT8"/>
<evidence type="ECO:0000256" key="1">
    <source>
        <dbReference type="SAM" id="MobiDB-lite"/>
    </source>
</evidence>
<evidence type="ECO:0000313" key="3">
    <source>
        <dbReference type="Proteomes" id="UP000694892"/>
    </source>
</evidence>
<evidence type="ECO:0000313" key="2">
    <source>
        <dbReference type="EMBL" id="OCT74200.1"/>
    </source>
</evidence>
<feature type="region of interest" description="Disordered" evidence="1">
    <location>
        <begin position="1"/>
        <end position="32"/>
    </location>
</feature>
<dbReference type="EMBL" id="CM004477">
    <property type="protein sequence ID" value="OCT74200.1"/>
    <property type="molecule type" value="Genomic_DNA"/>
</dbReference>
<gene>
    <name evidence="2" type="ORF">XELAEV_180331582mg</name>
</gene>
<dbReference type="Proteomes" id="UP000694892">
    <property type="component" value="Chromosome 6S"/>
</dbReference>
<name>A0A974CIT8_XENLA</name>
<protein>
    <submittedName>
        <fullName evidence="2">Uncharacterized protein</fullName>
    </submittedName>
</protein>
<feature type="non-terminal residue" evidence="2">
    <location>
        <position position="48"/>
    </location>
</feature>
<proteinExistence type="predicted"/>
<sequence length="48" mass="5490">MTFGACAVDSYRRNAPTAHAPKRRSKQEEDRVEEDVVCELRGLDLRRG</sequence>
<accession>A0A974CIT8</accession>
<feature type="non-terminal residue" evidence="2">
    <location>
        <position position="1"/>
    </location>
</feature>
<reference evidence="3" key="1">
    <citation type="journal article" date="2016" name="Nature">
        <title>Genome evolution in the allotetraploid frog Xenopus laevis.</title>
        <authorList>
            <person name="Session A.M."/>
            <person name="Uno Y."/>
            <person name="Kwon T."/>
            <person name="Chapman J.A."/>
            <person name="Toyoda A."/>
            <person name="Takahashi S."/>
            <person name="Fukui A."/>
            <person name="Hikosaka A."/>
            <person name="Suzuki A."/>
            <person name="Kondo M."/>
            <person name="van Heeringen S.J."/>
            <person name="Quigley I."/>
            <person name="Heinz S."/>
            <person name="Ogino H."/>
            <person name="Ochi H."/>
            <person name="Hellsten U."/>
            <person name="Lyons J.B."/>
            <person name="Simakov O."/>
            <person name="Putnam N."/>
            <person name="Stites J."/>
            <person name="Kuroki Y."/>
            <person name="Tanaka T."/>
            <person name="Michiue T."/>
            <person name="Watanabe M."/>
            <person name="Bogdanovic O."/>
            <person name="Lister R."/>
            <person name="Georgiou G."/>
            <person name="Paranjpe S.S."/>
            <person name="van Kruijsbergen I."/>
            <person name="Shu S."/>
            <person name="Carlson J."/>
            <person name="Kinoshita T."/>
            <person name="Ohta Y."/>
            <person name="Mawaribuchi S."/>
            <person name="Jenkins J."/>
            <person name="Grimwood J."/>
            <person name="Schmutz J."/>
            <person name="Mitros T."/>
            <person name="Mozaffari S.V."/>
            <person name="Suzuki Y."/>
            <person name="Haramoto Y."/>
            <person name="Yamamoto T.S."/>
            <person name="Takagi C."/>
            <person name="Heald R."/>
            <person name="Miller K."/>
            <person name="Haudenschild C."/>
            <person name="Kitzman J."/>
            <person name="Nakayama T."/>
            <person name="Izutsu Y."/>
            <person name="Robert J."/>
            <person name="Fortriede J."/>
            <person name="Burns K."/>
            <person name="Lotay V."/>
            <person name="Karimi K."/>
            <person name="Yasuoka Y."/>
            <person name="Dichmann D.S."/>
            <person name="Flajnik M.F."/>
            <person name="Houston D.W."/>
            <person name="Shendure J."/>
            <person name="DuPasquier L."/>
            <person name="Vize P.D."/>
            <person name="Zorn A.M."/>
            <person name="Ito M."/>
            <person name="Marcotte E.M."/>
            <person name="Wallingford J.B."/>
            <person name="Ito Y."/>
            <person name="Asashima M."/>
            <person name="Ueno N."/>
            <person name="Matsuda Y."/>
            <person name="Veenstra G.J."/>
            <person name="Fujiyama A."/>
            <person name="Harland R.M."/>
            <person name="Taira M."/>
            <person name="Rokhsar D.S."/>
        </authorList>
    </citation>
    <scope>NUCLEOTIDE SEQUENCE [LARGE SCALE GENOMIC DNA]</scope>
    <source>
        <strain evidence="3">J</strain>
    </source>
</reference>
<organism evidence="2 3">
    <name type="scientific">Xenopus laevis</name>
    <name type="common">African clawed frog</name>
    <dbReference type="NCBI Taxonomy" id="8355"/>
    <lineage>
        <taxon>Eukaryota</taxon>
        <taxon>Metazoa</taxon>
        <taxon>Chordata</taxon>
        <taxon>Craniata</taxon>
        <taxon>Vertebrata</taxon>
        <taxon>Euteleostomi</taxon>
        <taxon>Amphibia</taxon>
        <taxon>Batrachia</taxon>
        <taxon>Anura</taxon>
        <taxon>Pipoidea</taxon>
        <taxon>Pipidae</taxon>
        <taxon>Xenopodinae</taxon>
        <taxon>Xenopus</taxon>
        <taxon>Xenopus</taxon>
    </lineage>
</organism>